<sequence length="127" mass="14805">MADSAQEQASVATTEISFWKDRFLKLAWLTNQALRDIPRSLWTVEGMTDFVKTPKEITSFLGHGHPALKEEGERGHALQRRTIAPSHRYRTRARTRHMEQAIDDLEQQNMQMRAEVGQMREHMGEMR</sequence>
<keyword evidence="1" id="KW-0175">Coiled coil</keyword>
<evidence type="ECO:0000313" key="2">
    <source>
        <dbReference type="EMBL" id="RDY07401.1"/>
    </source>
</evidence>
<keyword evidence="3" id="KW-1185">Reference proteome</keyword>
<comment type="caution">
    <text evidence="2">The sequence shown here is derived from an EMBL/GenBank/DDBJ whole genome shotgun (WGS) entry which is preliminary data.</text>
</comment>
<organism evidence="2 3">
    <name type="scientific">Mucuna pruriens</name>
    <name type="common">Velvet bean</name>
    <name type="synonym">Dolichos pruriens</name>
    <dbReference type="NCBI Taxonomy" id="157652"/>
    <lineage>
        <taxon>Eukaryota</taxon>
        <taxon>Viridiplantae</taxon>
        <taxon>Streptophyta</taxon>
        <taxon>Embryophyta</taxon>
        <taxon>Tracheophyta</taxon>
        <taxon>Spermatophyta</taxon>
        <taxon>Magnoliopsida</taxon>
        <taxon>eudicotyledons</taxon>
        <taxon>Gunneridae</taxon>
        <taxon>Pentapetalae</taxon>
        <taxon>rosids</taxon>
        <taxon>fabids</taxon>
        <taxon>Fabales</taxon>
        <taxon>Fabaceae</taxon>
        <taxon>Papilionoideae</taxon>
        <taxon>50 kb inversion clade</taxon>
        <taxon>NPAAA clade</taxon>
        <taxon>indigoferoid/millettioid clade</taxon>
        <taxon>Phaseoleae</taxon>
        <taxon>Mucuna</taxon>
    </lineage>
</organism>
<accession>A0A371HX74</accession>
<protein>
    <submittedName>
        <fullName evidence="2">Uncharacterized protein</fullName>
    </submittedName>
</protein>
<name>A0A371HX74_MUCPR</name>
<evidence type="ECO:0000256" key="1">
    <source>
        <dbReference type="SAM" id="Coils"/>
    </source>
</evidence>
<dbReference type="Proteomes" id="UP000257109">
    <property type="component" value="Unassembled WGS sequence"/>
</dbReference>
<dbReference type="AlphaFoldDB" id="A0A371HX74"/>
<evidence type="ECO:0000313" key="3">
    <source>
        <dbReference type="Proteomes" id="UP000257109"/>
    </source>
</evidence>
<gene>
    <name evidence="2" type="ORF">CR513_08497</name>
</gene>
<feature type="non-terminal residue" evidence="2">
    <location>
        <position position="1"/>
    </location>
</feature>
<proteinExistence type="predicted"/>
<reference evidence="2" key="1">
    <citation type="submission" date="2018-05" db="EMBL/GenBank/DDBJ databases">
        <title>Draft genome of Mucuna pruriens seed.</title>
        <authorList>
            <person name="Nnadi N.E."/>
            <person name="Vos R."/>
            <person name="Hasami M.H."/>
            <person name="Devisetty U.K."/>
            <person name="Aguiy J.C."/>
        </authorList>
    </citation>
    <scope>NUCLEOTIDE SEQUENCE [LARGE SCALE GENOMIC DNA]</scope>
    <source>
        <strain evidence="2">JCA_2017</strain>
    </source>
</reference>
<feature type="coiled-coil region" evidence="1">
    <location>
        <begin position="95"/>
        <end position="122"/>
    </location>
</feature>
<dbReference type="EMBL" id="QJKJ01001475">
    <property type="protein sequence ID" value="RDY07401.1"/>
    <property type="molecule type" value="Genomic_DNA"/>
</dbReference>